<feature type="region of interest" description="Disordered" evidence="1">
    <location>
        <begin position="1"/>
        <end position="67"/>
    </location>
</feature>
<accession>A0A6H5FW43</accession>
<keyword evidence="3" id="KW-1185">Reference proteome</keyword>
<reference evidence="2 3" key="1">
    <citation type="submission" date="2020-02" db="EMBL/GenBank/DDBJ databases">
        <authorList>
            <person name="Ferguson B K."/>
        </authorList>
    </citation>
    <scope>NUCLEOTIDE SEQUENCE [LARGE SCALE GENOMIC DNA]</scope>
</reference>
<feature type="non-terminal residue" evidence="2">
    <location>
        <position position="67"/>
    </location>
</feature>
<name>A0A6H5FW43_9HEMI</name>
<dbReference type="AlphaFoldDB" id="A0A6H5FW43"/>
<sequence>MGRLQRETLPPPGPPGQTHLADSSGDGYGAPGVEEGLPGMRLDPPGTDWKGSPRLGDDLVQREQEVM</sequence>
<proteinExistence type="predicted"/>
<gene>
    <name evidence="2" type="ORF">NTEN_LOCUS259</name>
</gene>
<protein>
    <submittedName>
        <fullName evidence="2">Uncharacterized protein</fullName>
    </submittedName>
</protein>
<organism evidence="2 3">
    <name type="scientific">Nesidiocoris tenuis</name>
    <dbReference type="NCBI Taxonomy" id="355587"/>
    <lineage>
        <taxon>Eukaryota</taxon>
        <taxon>Metazoa</taxon>
        <taxon>Ecdysozoa</taxon>
        <taxon>Arthropoda</taxon>
        <taxon>Hexapoda</taxon>
        <taxon>Insecta</taxon>
        <taxon>Pterygota</taxon>
        <taxon>Neoptera</taxon>
        <taxon>Paraneoptera</taxon>
        <taxon>Hemiptera</taxon>
        <taxon>Heteroptera</taxon>
        <taxon>Panheteroptera</taxon>
        <taxon>Cimicomorpha</taxon>
        <taxon>Miridae</taxon>
        <taxon>Dicyphina</taxon>
        <taxon>Nesidiocoris</taxon>
    </lineage>
</organism>
<evidence type="ECO:0000313" key="3">
    <source>
        <dbReference type="Proteomes" id="UP000479000"/>
    </source>
</evidence>
<dbReference type="Proteomes" id="UP000479000">
    <property type="component" value="Unassembled WGS sequence"/>
</dbReference>
<evidence type="ECO:0000313" key="2">
    <source>
        <dbReference type="EMBL" id="CAA9993279.1"/>
    </source>
</evidence>
<feature type="compositionally biased region" description="Basic and acidic residues" evidence="1">
    <location>
        <begin position="55"/>
        <end position="67"/>
    </location>
</feature>
<evidence type="ECO:0000256" key="1">
    <source>
        <dbReference type="SAM" id="MobiDB-lite"/>
    </source>
</evidence>
<dbReference type="EMBL" id="CADCXU010000364">
    <property type="protein sequence ID" value="CAA9993279.1"/>
    <property type="molecule type" value="Genomic_DNA"/>
</dbReference>